<gene>
    <name evidence="3" type="ORF">ADUPG1_008895</name>
</gene>
<evidence type="ECO:0000256" key="2">
    <source>
        <dbReference type="SAM" id="Phobius"/>
    </source>
</evidence>
<feature type="transmembrane region" description="Helical" evidence="2">
    <location>
        <begin position="753"/>
        <end position="775"/>
    </location>
</feature>
<dbReference type="EMBL" id="BQXS01011074">
    <property type="protein sequence ID" value="GKT35814.1"/>
    <property type="molecule type" value="Genomic_DNA"/>
</dbReference>
<evidence type="ECO:0000256" key="1">
    <source>
        <dbReference type="SAM" id="MobiDB-lite"/>
    </source>
</evidence>
<sequence>MIVAKLDELVPKLFDAIDDVIRVTMHPTSETSTVTENTIVEDYVEEINDLFLDSNELHSKYIDAMAELLAKASKWGIEANVKELLDEIKQRIIGEQTKAPGETTVASGPLFPPLSPSFFTLKHLSGHVHPIQLIVDADNRVGNSLDSTNILSHYIHGLRYLYVGSTTSADINRGFFFPRLHDAISHFKQCAIKGQHLGWVNLVYILSNTFNFMQVGDVENRMFPHQHNSLLTLHPYAVSKYESDDKETTSIPLALYACLEHISAAGTTMLGDSCVRLMHQLGMNQEALGLSLYLFHHNSLKKLSRKVLYSFPSSEDEMDIFMDMDTDLIIDSDVHEENVVYEEDGDTDMVDRDTDLIIDPPTDEEEIETEVETSDEEDVNANANLSAEQELQDQEQEPLYSYQVPGAREVYDWANIISLVKVGLLGSSPAFTEAAVLLLTPKVQRKLSSVQISDIPDTISVPFLEDSKTKGANGAKPKESYNIISTDIPIHQLPSTPDEFTQMAVSLAYLAAISGDSNGVALILDCSLKGKLGISPFDSLENEIPLAFDSYLYSLSRIDIVNSIDYFKNVIPKITLKIEETHTEQPEEEIPTSSGLGNDSENIDGEKLDILGIDTDLIIDPPTDTVEDTNNVEESTLPEKKMKELSDSTAFHDKFSASPFLCSLFHDLGWIEFGSSYSVPISPNINDEFQSVSSDNQFAMLTLHNLQLASDFKRTSLDDIVESYKLNTEFNNFNYSSNHLATLFLDIIASIDYIGIIFLVGSGILGILWLLNLLCY</sequence>
<organism evidence="3 4">
    <name type="scientific">Aduncisulcus paluster</name>
    <dbReference type="NCBI Taxonomy" id="2918883"/>
    <lineage>
        <taxon>Eukaryota</taxon>
        <taxon>Metamonada</taxon>
        <taxon>Carpediemonas-like organisms</taxon>
        <taxon>Aduncisulcus</taxon>
    </lineage>
</organism>
<keyword evidence="2" id="KW-0812">Transmembrane</keyword>
<reference evidence="3" key="1">
    <citation type="submission" date="2022-03" db="EMBL/GenBank/DDBJ databases">
        <title>Draft genome sequence of Aduncisulcus paluster, a free-living microaerophilic Fornicata.</title>
        <authorList>
            <person name="Yuyama I."/>
            <person name="Kume K."/>
            <person name="Tamura T."/>
            <person name="Inagaki Y."/>
            <person name="Hashimoto T."/>
        </authorList>
    </citation>
    <scope>NUCLEOTIDE SEQUENCE</scope>
    <source>
        <strain evidence="3">NY0171</strain>
    </source>
</reference>
<dbReference type="Proteomes" id="UP001057375">
    <property type="component" value="Unassembled WGS sequence"/>
</dbReference>
<accession>A0ABQ5KWH6</accession>
<keyword evidence="2" id="KW-0472">Membrane</keyword>
<keyword evidence="2" id="KW-1133">Transmembrane helix</keyword>
<protein>
    <submittedName>
        <fullName evidence="3">Uncharacterized protein</fullName>
    </submittedName>
</protein>
<name>A0ABQ5KWH6_9EUKA</name>
<evidence type="ECO:0000313" key="3">
    <source>
        <dbReference type="EMBL" id="GKT35814.1"/>
    </source>
</evidence>
<proteinExistence type="predicted"/>
<keyword evidence="4" id="KW-1185">Reference proteome</keyword>
<evidence type="ECO:0000313" key="4">
    <source>
        <dbReference type="Proteomes" id="UP001057375"/>
    </source>
</evidence>
<comment type="caution">
    <text evidence="3">The sequence shown here is derived from an EMBL/GenBank/DDBJ whole genome shotgun (WGS) entry which is preliminary data.</text>
</comment>
<feature type="region of interest" description="Disordered" evidence="1">
    <location>
        <begin position="582"/>
        <end position="603"/>
    </location>
</feature>